<accession>A0A2P7MQB6</accession>
<evidence type="ECO:0000313" key="3">
    <source>
        <dbReference type="EMBL" id="PSJ03408.1"/>
    </source>
</evidence>
<dbReference type="AlphaFoldDB" id="A0A2P7MQB6"/>
<dbReference type="RefSeq" id="WP_106633177.1">
    <property type="nucleotide sequence ID" value="NZ_PXXO01000025.1"/>
</dbReference>
<dbReference type="InterPro" id="IPR006680">
    <property type="entry name" value="Amidohydro-rel"/>
</dbReference>
<evidence type="ECO:0000259" key="2">
    <source>
        <dbReference type="Pfam" id="PF04909"/>
    </source>
</evidence>
<dbReference type="InterPro" id="IPR032466">
    <property type="entry name" value="Metal_Hydrolase"/>
</dbReference>
<evidence type="ECO:0000256" key="1">
    <source>
        <dbReference type="ARBA" id="ARBA00023239"/>
    </source>
</evidence>
<dbReference type="GO" id="GO:0016787">
    <property type="term" value="F:hydrolase activity"/>
    <property type="evidence" value="ECO:0007669"/>
    <property type="project" value="InterPro"/>
</dbReference>
<dbReference type="GO" id="GO:0019748">
    <property type="term" value="P:secondary metabolic process"/>
    <property type="evidence" value="ECO:0007669"/>
    <property type="project" value="TreeGrafter"/>
</dbReference>
<dbReference type="InterPro" id="IPR032465">
    <property type="entry name" value="ACMSD"/>
</dbReference>
<dbReference type="Pfam" id="PF04909">
    <property type="entry name" value="Amidohydro_2"/>
    <property type="match status" value="1"/>
</dbReference>
<dbReference type="Gene3D" id="3.20.20.140">
    <property type="entry name" value="Metal-dependent hydrolases"/>
    <property type="match status" value="1"/>
</dbReference>
<protein>
    <recommendedName>
        <fullName evidence="2">Amidohydrolase-related domain-containing protein</fullName>
    </recommendedName>
</protein>
<sequence>MIDLTPFVGKMNDLDTHITPSPDFYENVAGKEAGKFYADMCRKAIEDMSEAEKESVPEIMGTEATDYNEKTVWNLKGSGAAGAYTSEGRLKALDYMGVNRAFVFADPALQMGAFSDSPMGISAMRGWNDYSIAFSRTEPKRLLPVAILNTHNIAAALEETKRLLKAGIRAFVIASSIPPGGGSPAHTNFDPLWAMLQEANATAILHAGGEQGFMASDAWSKGVPHLGFETSFRHHGEPGDTYMMASFIFSPQNFLATIILGGVFERFPRLRFAVVELGSVWFAPLAMHLDHVAKIFKHRLKGALSMSPSDYMRRNIRVTPYRFEPVGDLVERFGFDDCYCYSSDFPHPEGGRTPIQDFEKHIERLGQRNAEKFYVTNAEWVMPETV</sequence>
<organism evidence="3 4">
    <name type="scientific">Cyanobium usitatum str. Tous</name>
    <dbReference type="NCBI Taxonomy" id="2116684"/>
    <lineage>
        <taxon>Bacteria</taxon>
        <taxon>Bacillati</taxon>
        <taxon>Cyanobacteriota</taxon>
        <taxon>Cyanophyceae</taxon>
        <taxon>Synechococcales</taxon>
        <taxon>Prochlorococcaceae</taxon>
        <taxon>Cyanobium</taxon>
    </lineage>
</organism>
<dbReference type="SUPFAM" id="SSF51556">
    <property type="entry name" value="Metallo-dependent hydrolases"/>
    <property type="match status" value="1"/>
</dbReference>
<dbReference type="PANTHER" id="PTHR21240">
    <property type="entry name" value="2-AMINO-3-CARBOXYLMUCONATE-6-SEMIALDEHYDE DECARBOXYLASE"/>
    <property type="match status" value="1"/>
</dbReference>
<keyword evidence="1" id="KW-0456">Lyase</keyword>
<reference evidence="3 4" key="1">
    <citation type="journal article" date="2018" name="Environ. Microbiol.">
        <title>Ecological and genomic features of two widespread freshwater picocyanobacteria.</title>
        <authorList>
            <person name="Cabello-Yeves P.J."/>
            <person name="Picazo A."/>
            <person name="Camacho A."/>
            <person name="Callieri C."/>
            <person name="Rosselli R."/>
            <person name="Roda-Garcia J.J."/>
            <person name="Coutinho F.H."/>
            <person name="Rodriguez-Valera F."/>
        </authorList>
    </citation>
    <scope>NUCLEOTIDE SEQUENCE [LARGE SCALE GENOMIC DNA]</scope>
    <source>
        <strain evidence="3 4">Tous</strain>
    </source>
</reference>
<evidence type="ECO:0000313" key="4">
    <source>
        <dbReference type="Proteomes" id="UP000243002"/>
    </source>
</evidence>
<dbReference type="OrthoDB" id="9777673at2"/>
<dbReference type="EMBL" id="PXXO01000025">
    <property type="protein sequence ID" value="PSJ03408.1"/>
    <property type="molecule type" value="Genomic_DNA"/>
</dbReference>
<name>A0A2P7MQB6_9CYAN</name>
<gene>
    <name evidence="3" type="ORF">C7K55_13130</name>
</gene>
<comment type="caution">
    <text evidence="3">The sequence shown here is derived from an EMBL/GenBank/DDBJ whole genome shotgun (WGS) entry which is preliminary data.</text>
</comment>
<dbReference type="Proteomes" id="UP000243002">
    <property type="component" value="Unassembled WGS sequence"/>
</dbReference>
<dbReference type="GO" id="GO:0016831">
    <property type="term" value="F:carboxy-lyase activity"/>
    <property type="evidence" value="ECO:0007669"/>
    <property type="project" value="InterPro"/>
</dbReference>
<proteinExistence type="predicted"/>
<feature type="domain" description="Amidohydrolase-related" evidence="2">
    <location>
        <begin position="107"/>
        <end position="379"/>
    </location>
</feature>
<dbReference type="GO" id="GO:0005737">
    <property type="term" value="C:cytoplasm"/>
    <property type="evidence" value="ECO:0007669"/>
    <property type="project" value="TreeGrafter"/>
</dbReference>
<dbReference type="PANTHER" id="PTHR21240:SF28">
    <property type="entry name" value="ISO-OROTATE DECARBOXYLASE (EUROFUNG)"/>
    <property type="match status" value="1"/>
</dbReference>
<keyword evidence="4" id="KW-1185">Reference proteome</keyword>